<gene>
    <name evidence="2" type="ORF">CC78DRAFT_538812</name>
</gene>
<organism evidence="2 3">
    <name type="scientific">Lojkania enalia</name>
    <dbReference type="NCBI Taxonomy" id="147567"/>
    <lineage>
        <taxon>Eukaryota</taxon>
        <taxon>Fungi</taxon>
        <taxon>Dikarya</taxon>
        <taxon>Ascomycota</taxon>
        <taxon>Pezizomycotina</taxon>
        <taxon>Dothideomycetes</taxon>
        <taxon>Pleosporomycetidae</taxon>
        <taxon>Pleosporales</taxon>
        <taxon>Pleosporales incertae sedis</taxon>
        <taxon>Lojkania</taxon>
    </lineage>
</organism>
<reference evidence="3" key="1">
    <citation type="journal article" date="2020" name="Stud. Mycol.">
        <title>101 Dothideomycetes genomes: A test case for predicting lifestyles and emergence of pathogens.</title>
        <authorList>
            <person name="Haridas S."/>
            <person name="Albert R."/>
            <person name="Binder M."/>
            <person name="Bloem J."/>
            <person name="LaButti K."/>
            <person name="Salamov A."/>
            <person name="Andreopoulos B."/>
            <person name="Baker S."/>
            <person name="Barry K."/>
            <person name="Bills G."/>
            <person name="Bluhm B."/>
            <person name="Cannon C."/>
            <person name="Castanera R."/>
            <person name="Culley D."/>
            <person name="Daum C."/>
            <person name="Ezra D."/>
            <person name="Gonzalez J."/>
            <person name="Henrissat B."/>
            <person name="Kuo A."/>
            <person name="Liang C."/>
            <person name="Lipzen A."/>
            <person name="Lutzoni F."/>
            <person name="Magnuson J."/>
            <person name="Mondo S."/>
            <person name="Nolan M."/>
            <person name="Ohm R."/>
            <person name="Pangilinan J."/>
            <person name="Park H.-J."/>
            <person name="Ramirez L."/>
            <person name="Alfaro M."/>
            <person name="Sun H."/>
            <person name="Tritt A."/>
            <person name="Yoshinaga Y."/>
            <person name="Zwiers L.-H."/>
            <person name="Turgeon B."/>
            <person name="Goodwin S."/>
            <person name="Spatafora J."/>
            <person name="Crous P."/>
            <person name="Grigoriev I."/>
        </authorList>
    </citation>
    <scope>NUCLEOTIDE SEQUENCE [LARGE SCALE GENOMIC DNA]</scope>
    <source>
        <strain evidence="3">CBS 304.66</strain>
    </source>
</reference>
<feature type="chain" id="PRO_5040205840" evidence="1">
    <location>
        <begin position="27"/>
        <end position="156"/>
    </location>
</feature>
<sequence length="156" mass="17222">MRAAFKGCLTFVWAIGLIWFLSPIFAHTTNMQSLDSSFIIEVDGKPIAKVSDNNEDRIQAKTGSEAALFTLKDGRLYSDDWILGRAMMEDRSLLPKPVLWFKSSADSQKLVQPVTAHQNGDSYQIKFADACLIAEDGNVFADLQGGEASTVTVQMK</sequence>
<proteinExistence type="predicted"/>
<dbReference type="Gene3D" id="2.80.10.50">
    <property type="match status" value="1"/>
</dbReference>
<keyword evidence="3" id="KW-1185">Reference proteome</keyword>
<evidence type="ECO:0000256" key="1">
    <source>
        <dbReference type="SAM" id="SignalP"/>
    </source>
</evidence>
<dbReference type="EMBL" id="ML986578">
    <property type="protein sequence ID" value="KAF2271137.1"/>
    <property type="molecule type" value="Genomic_DNA"/>
</dbReference>
<dbReference type="Proteomes" id="UP000800093">
    <property type="component" value="Unassembled WGS sequence"/>
</dbReference>
<evidence type="ECO:0000313" key="3">
    <source>
        <dbReference type="Proteomes" id="UP000800093"/>
    </source>
</evidence>
<comment type="caution">
    <text evidence="2">The sequence shown here is derived from an EMBL/GenBank/DDBJ whole genome shotgun (WGS) entry which is preliminary data.</text>
</comment>
<keyword evidence="1" id="KW-0732">Signal</keyword>
<dbReference type="AlphaFoldDB" id="A0A9P4ND78"/>
<dbReference type="Pfam" id="PF16850">
    <property type="entry name" value="Inhibitor_I66"/>
    <property type="match status" value="1"/>
</dbReference>
<dbReference type="InterPro" id="IPR031755">
    <property type="entry name" value="Inhibitor_I66"/>
</dbReference>
<dbReference type="GO" id="GO:0004867">
    <property type="term" value="F:serine-type endopeptidase inhibitor activity"/>
    <property type="evidence" value="ECO:0007669"/>
    <property type="project" value="InterPro"/>
</dbReference>
<protein>
    <submittedName>
        <fullName evidence="2">Uncharacterized protein</fullName>
    </submittedName>
</protein>
<accession>A0A9P4ND78</accession>
<evidence type="ECO:0000313" key="2">
    <source>
        <dbReference type="EMBL" id="KAF2271137.1"/>
    </source>
</evidence>
<dbReference type="OrthoDB" id="3439489at2759"/>
<feature type="signal peptide" evidence="1">
    <location>
        <begin position="1"/>
        <end position="26"/>
    </location>
</feature>
<name>A0A9P4ND78_9PLEO</name>